<reference evidence="1" key="1">
    <citation type="submission" date="2023-05" db="EMBL/GenBank/DDBJ databases">
        <authorList>
            <consortium name="ELIXIR-Norway"/>
        </authorList>
    </citation>
    <scope>NUCLEOTIDE SEQUENCE</scope>
</reference>
<gene>
    <name evidence="1" type="ORF">MRATA1EN3_LOCUS17135</name>
</gene>
<accession>A0ACB0EZ58</accession>
<evidence type="ECO:0000313" key="1">
    <source>
        <dbReference type="EMBL" id="CAI9705922.1"/>
    </source>
</evidence>
<dbReference type="EMBL" id="OX596113">
    <property type="protein sequence ID" value="CAI9705922.1"/>
    <property type="molecule type" value="Genomic_DNA"/>
</dbReference>
<evidence type="ECO:0000313" key="2">
    <source>
        <dbReference type="Proteomes" id="UP001162501"/>
    </source>
</evidence>
<protein>
    <submittedName>
        <fullName evidence="1">Uncharacterized protein</fullName>
    </submittedName>
</protein>
<organism evidence="1 2">
    <name type="scientific">Rangifer tarandus platyrhynchus</name>
    <name type="common">Svalbard reindeer</name>
    <dbReference type="NCBI Taxonomy" id="3082113"/>
    <lineage>
        <taxon>Eukaryota</taxon>
        <taxon>Metazoa</taxon>
        <taxon>Chordata</taxon>
        <taxon>Craniata</taxon>
        <taxon>Vertebrata</taxon>
        <taxon>Euteleostomi</taxon>
        <taxon>Mammalia</taxon>
        <taxon>Eutheria</taxon>
        <taxon>Laurasiatheria</taxon>
        <taxon>Artiodactyla</taxon>
        <taxon>Ruminantia</taxon>
        <taxon>Pecora</taxon>
        <taxon>Cervidae</taxon>
        <taxon>Odocoileinae</taxon>
        <taxon>Rangifer</taxon>
    </lineage>
</organism>
<sequence length="87" mass="8646">MSTAGPAFPALPGSRVLRKDADSLGTRLVPFPGLSSSGAQVSGECAAPGGHCPSWACVVITPASGRSVSGLRRESAVSVRRASPPGS</sequence>
<dbReference type="Proteomes" id="UP001162501">
    <property type="component" value="Chromosome 29"/>
</dbReference>
<name>A0ACB0EZ58_RANTA</name>
<proteinExistence type="predicted"/>